<dbReference type="InterPro" id="IPR036375">
    <property type="entry name" value="Hemopexin-like_dom_sf"/>
</dbReference>
<dbReference type="RefSeq" id="WP_003226670.1">
    <property type="nucleotide sequence ID" value="NZ_CM001561.1"/>
</dbReference>
<gene>
    <name evidence="1" type="ORF">I1A_003596</name>
</gene>
<dbReference type="Proteomes" id="UP000006045">
    <property type="component" value="Chromosome"/>
</dbReference>
<dbReference type="Gene3D" id="2.110.10.10">
    <property type="entry name" value="Hemopexin-like domain"/>
    <property type="match status" value="1"/>
</dbReference>
<protein>
    <submittedName>
        <fullName evidence="1">Uncharacterized protein</fullName>
    </submittedName>
</protein>
<dbReference type="EMBL" id="CM001561">
    <property type="protein sequence ID" value="EJZ59255.1"/>
    <property type="molecule type" value="Genomic_DNA"/>
</dbReference>
<sequence length="231" mass="27426">MSRLGKAVAVDWRSGKDQIYFFFTHYNIYSRFSLAENKVPEKYPLEVSGNWDDFHDAYQLRFGFTTTGLDTDRIDGDILWLFHYGEDRLTPYVTKYDQDDERCISTVPVQESRWHKLVPYFDRIIAGTWWQTIPGRAQLFRFLMDNGKALRLDFGYETLVEETINDETWPGLAQYQDRIMTGAQNDRTLADSYWYLFLDKDEYIRYNIQENQVESDPIQIDDESWPGLLRG</sequence>
<evidence type="ECO:0000313" key="2">
    <source>
        <dbReference type="Proteomes" id="UP000006045"/>
    </source>
</evidence>
<name>A0A7U9CTA8_PSEFL</name>
<proteinExistence type="predicted"/>
<organism evidence="1 2">
    <name type="scientific">Pseudomonas fluorescens R124</name>
    <dbReference type="NCBI Taxonomy" id="743713"/>
    <lineage>
        <taxon>Bacteria</taxon>
        <taxon>Pseudomonadati</taxon>
        <taxon>Pseudomonadota</taxon>
        <taxon>Gammaproteobacteria</taxon>
        <taxon>Pseudomonadales</taxon>
        <taxon>Pseudomonadaceae</taxon>
        <taxon>Pseudomonas</taxon>
    </lineage>
</organism>
<accession>A0A7U9CTA8</accession>
<dbReference type="OrthoDB" id="1956004at2"/>
<evidence type="ECO:0000313" key="1">
    <source>
        <dbReference type="EMBL" id="EJZ59255.1"/>
    </source>
</evidence>
<reference evidence="1 2" key="1">
    <citation type="submission" date="2012-08" db="EMBL/GenBank/DDBJ databases">
        <title>The genome of cave-isolated P. fluorescens strain R124 demonstrates phenotypic adaptation to the mineral environment.</title>
        <authorList>
            <person name="Barton M.D."/>
            <person name="Petronio M."/>
            <person name="Giarrizzo J.G."/>
            <person name="Bowling B.V."/>
            <person name="Barton H.A."/>
        </authorList>
    </citation>
    <scope>NUCLEOTIDE SEQUENCE [LARGE SCALE GENOMIC DNA]</scope>
    <source>
        <strain evidence="1 2">R124</strain>
    </source>
</reference>
<dbReference type="AlphaFoldDB" id="A0A7U9CTA8"/>